<gene>
    <name evidence="4" type="primary">UBE2L6</name>
</gene>
<reference evidence="4" key="1">
    <citation type="submission" date="2025-08" db="UniProtKB">
        <authorList>
            <consortium name="RefSeq"/>
        </authorList>
    </citation>
    <scope>IDENTIFICATION</scope>
    <source>
        <tissue evidence="4">Lung</tissue>
    </source>
</reference>
<feature type="region of interest" description="Disordered" evidence="1">
    <location>
        <begin position="1"/>
        <end position="34"/>
    </location>
</feature>
<accession>A0A6J3D591</accession>
<sequence>MPPEVPSHQLPHLPPLAPMFREGPQPLTPPPKGWPRVGPTPRCPTGHPAPGTRHLAPMAMSRRLARDLEEARQWKGVCDLQLLGGDVLRWGGLLLPNNPPYNMGAFRFELVFSPHHPLAPPRARLLTSIYHPGVGEDGSVCQPLTSLHCWQHTTCAVHVLQDLLLLLDHPDRERVMRLELARELGEQPETFWRRAEEHTRSHAEPRPEPPGS</sequence>
<dbReference type="PROSITE" id="PS50127">
    <property type="entry name" value="UBC_2"/>
    <property type="match status" value="1"/>
</dbReference>
<evidence type="ECO:0000313" key="3">
    <source>
        <dbReference type="Proteomes" id="UP000504639"/>
    </source>
</evidence>
<dbReference type="Proteomes" id="UP000504639">
    <property type="component" value="Chromosome 5"/>
</dbReference>
<evidence type="ECO:0000256" key="1">
    <source>
        <dbReference type="SAM" id="MobiDB-lite"/>
    </source>
</evidence>
<dbReference type="InterPro" id="IPR016135">
    <property type="entry name" value="UBQ-conjugating_enzyme/RWD"/>
</dbReference>
<dbReference type="InterPro" id="IPR000608">
    <property type="entry name" value="UBC"/>
</dbReference>
<dbReference type="SUPFAM" id="SSF54495">
    <property type="entry name" value="UBC-like"/>
    <property type="match status" value="1"/>
</dbReference>
<dbReference type="Gene3D" id="3.10.110.10">
    <property type="entry name" value="Ubiquitin Conjugating Enzyme"/>
    <property type="match status" value="1"/>
</dbReference>
<evidence type="ECO:0000259" key="2">
    <source>
        <dbReference type="PROSITE" id="PS50127"/>
    </source>
</evidence>
<dbReference type="InParanoid" id="A0A6J3D591"/>
<evidence type="ECO:0000313" key="4">
    <source>
        <dbReference type="RefSeq" id="XP_032044733.1"/>
    </source>
</evidence>
<proteinExistence type="predicted"/>
<dbReference type="CTD" id="9246"/>
<feature type="domain" description="UBC core" evidence="2">
    <location>
        <begin position="59"/>
        <end position="204"/>
    </location>
</feature>
<name>A0A6J3D591_AYTFU</name>
<dbReference type="GeneID" id="116490014"/>
<dbReference type="RefSeq" id="XP_032044733.1">
    <property type="nucleotide sequence ID" value="XM_032188842.1"/>
</dbReference>
<dbReference type="Pfam" id="PF00179">
    <property type="entry name" value="UQ_con"/>
    <property type="match status" value="1"/>
</dbReference>
<organism evidence="3 4">
    <name type="scientific">Aythya fuligula</name>
    <name type="common">Tufted duck</name>
    <name type="synonym">Anas fuligula</name>
    <dbReference type="NCBI Taxonomy" id="219594"/>
    <lineage>
        <taxon>Eukaryota</taxon>
        <taxon>Metazoa</taxon>
        <taxon>Chordata</taxon>
        <taxon>Craniata</taxon>
        <taxon>Vertebrata</taxon>
        <taxon>Euteleostomi</taxon>
        <taxon>Archelosauria</taxon>
        <taxon>Archosauria</taxon>
        <taxon>Dinosauria</taxon>
        <taxon>Saurischia</taxon>
        <taxon>Theropoda</taxon>
        <taxon>Coelurosauria</taxon>
        <taxon>Aves</taxon>
        <taxon>Neognathae</taxon>
        <taxon>Galloanserae</taxon>
        <taxon>Anseriformes</taxon>
        <taxon>Anatidae</taxon>
        <taxon>Aythyinae</taxon>
        <taxon>Aythya</taxon>
    </lineage>
</organism>
<dbReference type="KEGG" id="aful:116490014"/>
<protein>
    <submittedName>
        <fullName evidence="4">Ubiquitin/ISG15-conjugating enzyme E2 L6</fullName>
    </submittedName>
</protein>
<dbReference type="SMART" id="SM00212">
    <property type="entry name" value="UBCc"/>
    <property type="match status" value="1"/>
</dbReference>
<dbReference type="PANTHER" id="PTHR24068">
    <property type="entry name" value="UBIQUITIN-CONJUGATING ENZYME E2"/>
    <property type="match status" value="1"/>
</dbReference>
<keyword evidence="3" id="KW-1185">Reference proteome</keyword>
<dbReference type="AlphaFoldDB" id="A0A6J3D591"/>